<accession>A0A0S4XPP5</accession>
<keyword evidence="2 7" id="KW-0699">rRNA-binding</keyword>
<comment type="subunit">
    <text evidence="7 9">Part of the 50S ribosomal subunit.</text>
</comment>
<keyword evidence="3 7" id="KW-0694">RNA-binding</keyword>
<dbReference type="CDD" id="cd00336">
    <property type="entry name" value="Ribosomal_L22"/>
    <property type="match status" value="1"/>
</dbReference>
<evidence type="ECO:0000256" key="6">
    <source>
        <dbReference type="ARBA" id="ARBA00035207"/>
    </source>
</evidence>
<evidence type="ECO:0000256" key="3">
    <source>
        <dbReference type="ARBA" id="ARBA00022884"/>
    </source>
</evidence>
<dbReference type="InterPro" id="IPR036394">
    <property type="entry name" value="Ribosomal_uL22_sf"/>
</dbReference>
<feature type="region of interest" description="Disordered" evidence="11">
    <location>
        <begin position="118"/>
        <end position="188"/>
    </location>
</feature>
<dbReference type="InterPro" id="IPR005727">
    <property type="entry name" value="Ribosomal_uL22_bac/chlpt-type"/>
</dbReference>
<dbReference type="InterPro" id="IPR001063">
    <property type="entry name" value="Ribosomal_uL22"/>
</dbReference>
<dbReference type="NCBIfam" id="TIGR01044">
    <property type="entry name" value="rplV_bact"/>
    <property type="match status" value="1"/>
</dbReference>
<dbReference type="InterPro" id="IPR047867">
    <property type="entry name" value="Ribosomal_uL22_bac/org-type"/>
</dbReference>
<evidence type="ECO:0000256" key="4">
    <source>
        <dbReference type="ARBA" id="ARBA00022980"/>
    </source>
</evidence>
<dbReference type="PANTHER" id="PTHR13501">
    <property type="entry name" value="CHLOROPLAST 50S RIBOSOMAL PROTEIN L22-RELATED"/>
    <property type="match status" value="1"/>
</dbReference>
<evidence type="ECO:0000256" key="8">
    <source>
        <dbReference type="RuleBase" id="RU004005"/>
    </source>
</evidence>
<dbReference type="Gene3D" id="3.90.470.10">
    <property type="entry name" value="Ribosomal protein L22/L17"/>
    <property type="match status" value="1"/>
</dbReference>
<comment type="function">
    <text evidence="7">The globular domain of the protein is located near the polypeptide exit tunnel on the outside of the subunit, while an extended beta-hairpin is found that lines the wall of the exit tunnel in the center of the 70S ribosome.</text>
</comment>
<dbReference type="PANTHER" id="PTHR13501:SF8">
    <property type="entry name" value="LARGE RIBOSOMAL SUBUNIT PROTEIN UL22M"/>
    <property type="match status" value="1"/>
</dbReference>
<dbReference type="GO" id="GO:0022625">
    <property type="term" value="C:cytosolic large ribosomal subunit"/>
    <property type="evidence" value="ECO:0007669"/>
    <property type="project" value="TreeGrafter"/>
</dbReference>
<dbReference type="GO" id="GO:0006412">
    <property type="term" value="P:translation"/>
    <property type="evidence" value="ECO:0007669"/>
    <property type="project" value="UniProtKB-UniRule"/>
</dbReference>
<protein>
    <recommendedName>
        <fullName evidence="6 7">Large ribosomal subunit protein uL22</fullName>
    </recommendedName>
</protein>
<keyword evidence="4 7" id="KW-0689">Ribosomal protein</keyword>
<evidence type="ECO:0000256" key="5">
    <source>
        <dbReference type="ARBA" id="ARBA00023274"/>
    </source>
</evidence>
<evidence type="ECO:0000256" key="10">
    <source>
        <dbReference type="RuleBase" id="RU004008"/>
    </source>
</evidence>
<dbReference type="SUPFAM" id="SSF54843">
    <property type="entry name" value="Ribosomal protein L22"/>
    <property type="match status" value="1"/>
</dbReference>
<dbReference type="HAMAP" id="MF_01331_B">
    <property type="entry name" value="Ribosomal_uL22_B"/>
    <property type="match status" value="1"/>
</dbReference>
<evidence type="ECO:0000313" key="12">
    <source>
        <dbReference type="EMBL" id="CUV66205.1"/>
    </source>
</evidence>
<dbReference type="Pfam" id="PF00237">
    <property type="entry name" value="Ribosomal_L22"/>
    <property type="match status" value="1"/>
</dbReference>
<evidence type="ECO:0000256" key="7">
    <source>
        <dbReference type="HAMAP-Rule" id="MF_01331"/>
    </source>
</evidence>
<comment type="similarity">
    <text evidence="1 7 8">Belongs to the universal ribosomal protein uL22 family.</text>
</comment>
<evidence type="ECO:0000256" key="9">
    <source>
        <dbReference type="RuleBase" id="RU004006"/>
    </source>
</evidence>
<dbReference type="AlphaFoldDB" id="A0A0S4XPP5"/>
<reference evidence="12" key="1">
    <citation type="submission" date="2015-11" db="EMBL/GenBank/DDBJ databases">
        <authorList>
            <person name="Zhang Y."/>
            <person name="Guo Z."/>
        </authorList>
    </citation>
    <scope>NUCLEOTIDE SEQUENCE</scope>
    <source>
        <strain evidence="12">BN30871</strain>
    </source>
</reference>
<feature type="compositionally biased region" description="Basic residues" evidence="11">
    <location>
        <begin position="170"/>
        <end position="180"/>
    </location>
</feature>
<dbReference type="GO" id="GO:0003735">
    <property type="term" value="F:structural constituent of ribosome"/>
    <property type="evidence" value="ECO:0007669"/>
    <property type="project" value="InterPro"/>
</dbReference>
<comment type="function">
    <text evidence="7 10">This protein binds specifically to 23S rRNA; its binding is stimulated by other ribosomal proteins, e.g., L4, L17, and L20. It is important during the early stages of 50S assembly. It makes multiple contacts with different domains of the 23S rRNA in the assembled 50S subunit and ribosome.</text>
</comment>
<dbReference type="GO" id="GO:0019843">
    <property type="term" value="F:rRNA binding"/>
    <property type="evidence" value="ECO:0007669"/>
    <property type="project" value="UniProtKB-UniRule"/>
</dbReference>
<gene>
    <name evidence="7 12" type="primary">rplV</name>
    <name evidence="12" type="ORF">BN3087_660035</name>
</gene>
<keyword evidence="5 7" id="KW-0687">Ribonucleoprotein</keyword>
<feature type="compositionally biased region" description="Basic and acidic residues" evidence="11">
    <location>
        <begin position="122"/>
        <end position="169"/>
    </location>
</feature>
<dbReference type="EMBL" id="FAXN01000069">
    <property type="protein sequence ID" value="CUV66205.1"/>
    <property type="molecule type" value="Genomic_DNA"/>
</dbReference>
<evidence type="ECO:0000256" key="11">
    <source>
        <dbReference type="SAM" id="MobiDB-lite"/>
    </source>
</evidence>
<name>A0A0S4XPP5_9BACT</name>
<evidence type="ECO:0000256" key="1">
    <source>
        <dbReference type="ARBA" id="ARBA00009451"/>
    </source>
</evidence>
<organism evidence="12">
    <name type="scientific">Sulfurovum sp. enrichment culture clone C5</name>
    <dbReference type="NCBI Taxonomy" id="497650"/>
    <lineage>
        <taxon>Bacteria</taxon>
        <taxon>Pseudomonadati</taxon>
        <taxon>Campylobacterota</taxon>
        <taxon>Epsilonproteobacteria</taxon>
        <taxon>Campylobacterales</taxon>
        <taxon>Sulfurovaceae</taxon>
        <taxon>Sulfurovum</taxon>
        <taxon>environmental samples</taxon>
    </lineage>
</organism>
<sequence length="188" mass="20041">MSRALVKHVRVSPTKARLIAQEVQGMNAELAIASLEFMANKAAGIISKAIASAVANGDFEPQEVEITSCRIDRASYIKRWTPRARGTATRILKPTSHILVEVAPTGSKKEVVAPKKVAAKAPKVEAKEALAKETSAKKAPAKKVETATAEKPKKAPAKKAESATEEKPKKAPAKKATPKAKKSDEKDA</sequence>
<evidence type="ECO:0000256" key="2">
    <source>
        <dbReference type="ARBA" id="ARBA00022730"/>
    </source>
</evidence>
<proteinExistence type="inferred from homology"/>